<dbReference type="GO" id="GO:0060003">
    <property type="term" value="P:copper ion export"/>
    <property type="evidence" value="ECO:0007669"/>
    <property type="project" value="TreeGrafter"/>
</dbReference>
<gene>
    <name evidence="7" type="ORF">A1359_06310</name>
</gene>
<feature type="chain" id="PRO_5008069126" evidence="3">
    <location>
        <begin position="19"/>
        <end position="362"/>
    </location>
</feature>
<dbReference type="InterPro" id="IPR058792">
    <property type="entry name" value="Beta-barrel_RND_2"/>
</dbReference>
<dbReference type="InterPro" id="IPR058649">
    <property type="entry name" value="CzcB_C"/>
</dbReference>
<dbReference type="Gene3D" id="1.10.287.470">
    <property type="entry name" value="Helix hairpin bin"/>
    <property type="match status" value="1"/>
</dbReference>
<comment type="caution">
    <text evidence="7">The sequence shown here is derived from an EMBL/GenBank/DDBJ whole genome shotgun (WGS) entry which is preliminary data.</text>
</comment>
<dbReference type="OrthoDB" id="9806939at2"/>
<name>A0A177NGV4_9GAMM</name>
<dbReference type="GO" id="GO:0046914">
    <property type="term" value="F:transition metal ion binding"/>
    <property type="evidence" value="ECO:0007669"/>
    <property type="project" value="TreeGrafter"/>
</dbReference>
<evidence type="ECO:0000313" key="8">
    <source>
        <dbReference type="Proteomes" id="UP000078476"/>
    </source>
</evidence>
<sequence length="362" mass="39522">MKKIVFSLLLICTLKAFAEDMQIRISPEQITNLAIKVGPVVASQQVPFLSAPARVVVPGNHDRLLSAPQPGFLVQLNVNIGDSVTKGQLLAQIHSPELVALQQQFLTARSELNLVSLEYRRDKKLLEDGVIAQRRWQQTAALHNSKAAIADEARQLLSMAGMSNAEINTLANNHKLSSLLSVRSPIDGVILDRLVTLGSRLDMQAPLYHIADLSELWLEINVPQERMHSIQIGDVVEVENTPISAKISLLGQSVNRENQTMLARAKIEGKADKLRVGQNINVQIMQNLVQQGLEVPNSAIAQNSGHHYVFVRNADGFVVTEVNVLGRQGEYSLISGPLSTEAQIAVQGSVSLKANWLGLGGE</sequence>
<dbReference type="Pfam" id="PF25954">
    <property type="entry name" value="Beta-barrel_RND_2"/>
    <property type="match status" value="1"/>
</dbReference>
<accession>A0A177NGV4</accession>
<reference evidence="7 8" key="1">
    <citation type="submission" date="2016-03" db="EMBL/GenBank/DDBJ databases">
        <authorList>
            <person name="Ploux O."/>
        </authorList>
    </citation>
    <scope>NUCLEOTIDE SEQUENCE [LARGE SCALE GENOMIC DNA]</scope>
    <source>
        <strain evidence="7 8">R-45370</strain>
    </source>
</reference>
<dbReference type="Gene3D" id="2.40.30.170">
    <property type="match status" value="1"/>
</dbReference>
<dbReference type="Proteomes" id="UP000078476">
    <property type="component" value="Unassembled WGS sequence"/>
</dbReference>
<dbReference type="Pfam" id="PF25975">
    <property type="entry name" value="CzcB_C"/>
    <property type="match status" value="1"/>
</dbReference>
<organism evidence="7 8">
    <name type="scientific">Methylomonas lenta</name>
    <dbReference type="NCBI Taxonomy" id="980561"/>
    <lineage>
        <taxon>Bacteria</taxon>
        <taxon>Pseudomonadati</taxon>
        <taxon>Pseudomonadota</taxon>
        <taxon>Gammaproteobacteria</taxon>
        <taxon>Methylococcales</taxon>
        <taxon>Methylococcaceae</taxon>
        <taxon>Methylomonas</taxon>
    </lineage>
</organism>
<dbReference type="PANTHER" id="PTHR30097:SF4">
    <property type="entry name" value="SLR6042 PROTEIN"/>
    <property type="match status" value="1"/>
</dbReference>
<dbReference type="RefSeq" id="WP_066980133.1">
    <property type="nucleotide sequence ID" value="NZ_LUUI01000089.1"/>
</dbReference>
<feature type="domain" description="CusB-like beta-barrel" evidence="4">
    <location>
        <begin position="216"/>
        <end position="286"/>
    </location>
</feature>
<keyword evidence="2" id="KW-0813">Transport</keyword>
<protein>
    <submittedName>
        <fullName evidence="7">Efflux transporter periplasmic adaptor subunit</fullName>
    </submittedName>
</protein>
<keyword evidence="3" id="KW-0732">Signal</keyword>
<proteinExistence type="inferred from homology"/>
<evidence type="ECO:0000256" key="3">
    <source>
        <dbReference type="SAM" id="SignalP"/>
    </source>
</evidence>
<feature type="domain" description="CzcB-like C-terminal circularly permuted SH3-like" evidence="6">
    <location>
        <begin position="294"/>
        <end position="353"/>
    </location>
</feature>
<evidence type="ECO:0000313" key="7">
    <source>
        <dbReference type="EMBL" id="OAI17278.1"/>
    </source>
</evidence>
<dbReference type="GO" id="GO:0022857">
    <property type="term" value="F:transmembrane transporter activity"/>
    <property type="evidence" value="ECO:0007669"/>
    <property type="project" value="InterPro"/>
</dbReference>
<evidence type="ECO:0000256" key="2">
    <source>
        <dbReference type="ARBA" id="ARBA00022448"/>
    </source>
</evidence>
<keyword evidence="8" id="KW-1185">Reference proteome</keyword>
<dbReference type="GO" id="GO:0030288">
    <property type="term" value="C:outer membrane-bounded periplasmic space"/>
    <property type="evidence" value="ECO:0007669"/>
    <property type="project" value="TreeGrafter"/>
</dbReference>
<dbReference type="InterPro" id="IPR051909">
    <property type="entry name" value="MFP_Cation_Efflux"/>
</dbReference>
<comment type="similarity">
    <text evidence="1">Belongs to the membrane fusion protein (MFP) (TC 8.A.1) family.</text>
</comment>
<dbReference type="PANTHER" id="PTHR30097">
    <property type="entry name" value="CATION EFFLUX SYSTEM PROTEIN CUSB"/>
    <property type="match status" value="1"/>
</dbReference>
<dbReference type="GO" id="GO:0015679">
    <property type="term" value="P:plasma membrane copper ion transport"/>
    <property type="evidence" value="ECO:0007669"/>
    <property type="project" value="TreeGrafter"/>
</dbReference>
<dbReference type="InterPro" id="IPR006143">
    <property type="entry name" value="RND_pump_MFP"/>
</dbReference>
<evidence type="ECO:0000256" key="1">
    <source>
        <dbReference type="ARBA" id="ARBA00009477"/>
    </source>
</evidence>
<dbReference type="AlphaFoldDB" id="A0A177NGV4"/>
<evidence type="ECO:0000259" key="5">
    <source>
        <dbReference type="Pfam" id="PF25973"/>
    </source>
</evidence>
<dbReference type="STRING" id="980561.A1359_06310"/>
<dbReference type="GO" id="GO:0016020">
    <property type="term" value="C:membrane"/>
    <property type="evidence" value="ECO:0007669"/>
    <property type="project" value="InterPro"/>
</dbReference>
<dbReference type="EMBL" id="LUUI01000089">
    <property type="protein sequence ID" value="OAI17278.1"/>
    <property type="molecule type" value="Genomic_DNA"/>
</dbReference>
<dbReference type="InterPro" id="IPR058647">
    <property type="entry name" value="BSH_CzcB-like"/>
</dbReference>
<dbReference type="NCBIfam" id="TIGR01730">
    <property type="entry name" value="RND_mfp"/>
    <property type="match status" value="1"/>
</dbReference>
<dbReference type="Gene3D" id="2.40.420.20">
    <property type="match status" value="1"/>
</dbReference>
<evidence type="ECO:0000259" key="4">
    <source>
        <dbReference type="Pfam" id="PF25954"/>
    </source>
</evidence>
<feature type="signal peptide" evidence="3">
    <location>
        <begin position="1"/>
        <end position="18"/>
    </location>
</feature>
<dbReference type="Pfam" id="PF25973">
    <property type="entry name" value="BSH_CzcB"/>
    <property type="match status" value="1"/>
</dbReference>
<feature type="domain" description="CzcB-like barrel-sandwich hybrid" evidence="5">
    <location>
        <begin position="68"/>
        <end position="212"/>
    </location>
</feature>
<dbReference type="SUPFAM" id="SSF111369">
    <property type="entry name" value="HlyD-like secretion proteins"/>
    <property type="match status" value="1"/>
</dbReference>
<dbReference type="Gene3D" id="2.40.50.100">
    <property type="match status" value="1"/>
</dbReference>
<evidence type="ECO:0000259" key="6">
    <source>
        <dbReference type="Pfam" id="PF25975"/>
    </source>
</evidence>